<name>A0ABR4BYZ0_9HELO</name>
<feature type="domain" description="FAD-binding" evidence="7">
    <location>
        <begin position="170"/>
        <end position="375"/>
    </location>
</feature>
<dbReference type="Gene3D" id="3.50.50.60">
    <property type="entry name" value="FAD/NAD(P)-binding domain"/>
    <property type="match status" value="1"/>
</dbReference>
<dbReference type="SUPFAM" id="SSF51905">
    <property type="entry name" value="FAD/NAD(P)-binding domain"/>
    <property type="match status" value="1"/>
</dbReference>
<keyword evidence="9" id="KW-1185">Reference proteome</keyword>
<evidence type="ECO:0000259" key="7">
    <source>
        <dbReference type="Pfam" id="PF01494"/>
    </source>
</evidence>
<dbReference type="InterPro" id="IPR036188">
    <property type="entry name" value="FAD/NAD-bd_sf"/>
</dbReference>
<evidence type="ECO:0000256" key="4">
    <source>
        <dbReference type="ARBA" id="ARBA00023002"/>
    </source>
</evidence>
<dbReference type="Pfam" id="PF01266">
    <property type="entry name" value="DAO"/>
    <property type="match status" value="1"/>
</dbReference>
<dbReference type="InterPro" id="IPR006076">
    <property type="entry name" value="FAD-dep_OxRdtase"/>
</dbReference>
<proteinExistence type="inferred from homology"/>
<dbReference type="PANTHER" id="PTHR13789">
    <property type="entry name" value="MONOOXYGENASE"/>
    <property type="match status" value="1"/>
</dbReference>
<dbReference type="InterPro" id="IPR002938">
    <property type="entry name" value="FAD-bd"/>
</dbReference>
<keyword evidence="2" id="KW-0285">Flavoprotein</keyword>
<evidence type="ECO:0000256" key="2">
    <source>
        <dbReference type="ARBA" id="ARBA00022630"/>
    </source>
</evidence>
<organism evidence="8 9">
    <name type="scientific">Oculimacula yallundae</name>
    <dbReference type="NCBI Taxonomy" id="86028"/>
    <lineage>
        <taxon>Eukaryota</taxon>
        <taxon>Fungi</taxon>
        <taxon>Dikarya</taxon>
        <taxon>Ascomycota</taxon>
        <taxon>Pezizomycotina</taxon>
        <taxon>Leotiomycetes</taxon>
        <taxon>Helotiales</taxon>
        <taxon>Ploettnerulaceae</taxon>
        <taxon>Oculimacula</taxon>
    </lineage>
</organism>
<sequence>MEPLKLNVIVVGAGIAGLSAAIVMSRAGHNVTVFEKSPFKHEAGFMIVMGWNATRVLESFDFDFSKARSVDSYFVSYTWASPNITTLLTRLWIETFDGVTLEKKPSISTKTDNILRSQTRTFYRPDLHTELKRLAMNNPGGTPATLLLGEVTRVDIEDGTVYLADGTSHSANLIIGADGERSVVKTAFKDPDTLRKAKYRIFRCLVPTERLLDAPGRAMLLMTRNTFSIFTKDNKTLFWFEGRDGLLQDLEAGYVPDEDDKLPELDPKKAKTKMLRIFEDCHPHIISSLQKAGRVSEWELSYFPTPHPHLVSHRALLIGDAAHSMFPTTGQGGSQTIEDVGALSVLFSGIYTLSALEERMRVYERVRKERAATVASMSGIIFGREAEFADRRGKKHRIWKTGIRNGEQHAAFLYDYDVMEESRKALDEETLTRARL</sequence>
<dbReference type="Pfam" id="PF01494">
    <property type="entry name" value="FAD_binding_3"/>
    <property type="match status" value="1"/>
</dbReference>
<gene>
    <name evidence="8" type="ORF">VTL71DRAFT_5946</name>
</gene>
<protein>
    <recommendedName>
        <fullName evidence="10">FAD-binding domain-containing protein</fullName>
    </recommendedName>
</protein>
<dbReference type="PRINTS" id="PR00420">
    <property type="entry name" value="RNGMNOXGNASE"/>
</dbReference>
<dbReference type="Proteomes" id="UP001595075">
    <property type="component" value="Unassembled WGS sequence"/>
</dbReference>
<evidence type="ECO:0000313" key="8">
    <source>
        <dbReference type="EMBL" id="KAL2062874.1"/>
    </source>
</evidence>
<comment type="caution">
    <text evidence="8">The sequence shown here is derived from an EMBL/GenBank/DDBJ whole genome shotgun (WGS) entry which is preliminary data.</text>
</comment>
<accession>A0ABR4BYZ0</accession>
<reference evidence="8 9" key="1">
    <citation type="journal article" date="2024" name="Commun. Biol.">
        <title>Comparative genomic analysis of thermophilic fungi reveals convergent evolutionary adaptations and gene losses.</title>
        <authorList>
            <person name="Steindorff A.S."/>
            <person name="Aguilar-Pontes M.V."/>
            <person name="Robinson A.J."/>
            <person name="Andreopoulos B."/>
            <person name="LaButti K."/>
            <person name="Kuo A."/>
            <person name="Mondo S."/>
            <person name="Riley R."/>
            <person name="Otillar R."/>
            <person name="Haridas S."/>
            <person name="Lipzen A."/>
            <person name="Grimwood J."/>
            <person name="Schmutz J."/>
            <person name="Clum A."/>
            <person name="Reid I.D."/>
            <person name="Moisan M.C."/>
            <person name="Butler G."/>
            <person name="Nguyen T.T.M."/>
            <person name="Dewar K."/>
            <person name="Conant G."/>
            <person name="Drula E."/>
            <person name="Henrissat B."/>
            <person name="Hansel C."/>
            <person name="Singer S."/>
            <person name="Hutchinson M.I."/>
            <person name="de Vries R.P."/>
            <person name="Natvig D.O."/>
            <person name="Powell A.J."/>
            <person name="Tsang A."/>
            <person name="Grigoriev I.V."/>
        </authorList>
    </citation>
    <scope>NUCLEOTIDE SEQUENCE [LARGE SCALE GENOMIC DNA]</scope>
    <source>
        <strain evidence="8 9">CBS 494.80</strain>
    </source>
</reference>
<evidence type="ECO:0000313" key="9">
    <source>
        <dbReference type="Proteomes" id="UP001595075"/>
    </source>
</evidence>
<dbReference type="EMBL" id="JAZHXI010000016">
    <property type="protein sequence ID" value="KAL2062874.1"/>
    <property type="molecule type" value="Genomic_DNA"/>
</dbReference>
<keyword evidence="5" id="KW-0503">Monooxygenase</keyword>
<keyword evidence="3" id="KW-0274">FAD</keyword>
<evidence type="ECO:0000256" key="1">
    <source>
        <dbReference type="ARBA" id="ARBA00007992"/>
    </source>
</evidence>
<evidence type="ECO:0000256" key="5">
    <source>
        <dbReference type="ARBA" id="ARBA00023033"/>
    </source>
</evidence>
<feature type="domain" description="FAD dependent oxidoreductase" evidence="6">
    <location>
        <begin position="8"/>
        <end position="39"/>
    </location>
</feature>
<keyword evidence="4" id="KW-0560">Oxidoreductase</keyword>
<evidence type="ECO:0000256" key="3">
    <source>
        <dbReference type="ARBA" id="ARBA00022827"/>
    </source>
</evidence>
<evidence type="ECO:0000259" key="6">
    <source>
        <dbReference type="Pfam" id="PF01266"/>
    </source>
</evidence>
<evidence type="ECO:0008006" key="10">
    <source>
        <dbReference type="Google" id="ProtNLM"/>
    </source>
</evidence>
<comment type="similarity">
    <text evidence="1">Belongs to the paxM FAD-dependent monooxygenase family.</text>
</comment>
<dbReference type="InterPro" id="IPR050493">
    <property type="entry name" value="FAD-dep_Monooxygenase_BioMet"/>
</dbReference>
<dbReference type="PANTHER" id="PTHR13789:SF314">
    <property type="entry name" value="FAD-BINDING DOMAIN-CONTAINING PROTEIN"/>
    <property type="match status" value="1"/>
</dbReference>